<accession>A0AAW8ATX1</accession>
<dbReference type="RefSeq" id="WP_369294216.1">
    <property type="nucleotide sequence ID" value="NZ_JAUUIA010001646.1"/>
</dbReference>
<evidence type="ECO:0000313" key="2">
    <source>
        <dbReference type="EMBL" id="MDP0972080.1"/>
    </source>
</evidence>
<dbReference type="InterPro" id="IPR043708">
    <property type="entry name" value="DUF5648"/>
</dbReference>
<name>A0AAW8ATX1_KLEPN</name>
<evidence type="ECO:0000259" key="1">
    <source>
        <dbReference type="Pfam" id="PF18885"/>
    </source>
</evidence>
<comment type="caution">
    <text evidence="2">The sequence shown here is derived from an EMBL/GenBank/DDBJ whole genome shotgun (WGS) entry which is preliminary data.</text>
</comment>
<feature type="non-terminal residue" evidence="2">
    <location>
        <position position="65"/>
    </location>
</feature>
<gene>
    <name evidence="2" type="ORF">Q6294_34690</name>
</gene>
<feature type="domain" description="DUF5648" evidence="1">
    <location>
        <begin position="11"/>
        <end position="65"/>
    </location>
</feature>
<organism evidence="2 3">
    <name type="scientific">Klebsiella pneumoniae</name>
    <dbReference type="NCBI Taxonomy" id="573"/>
    <lineage>
        <taxon>Bacteria</taxon>
        <taxon>Pseudomonadati</taxon>
        <taxon>Pseudomonadota</taxon>
        <taxon>Gammaproteobacteria</taxon>
        <taxon>Enterobacterales</taxon>
        <taxon>Enterobacteriaceae</taxon>
        <taxon>Klebsiella/Raoultella group</taxon>
        <taxon>Klebsiella</taxon>
        <taxon>Klebsiella pneumoniae complex</taxon>
    </lineage>
</organism>
<protein>
    <recommendedName>
        <fullName evidence="1">DUF5648 domain-containing protein</fullName>
    </recommendedName>
</protein>
<dbReference type="AlphaFoldDB" id="A0AAW8ATX1"/>
<dbReference type="Proteomes" id="UP001244490">
    <property type="component" value="Unassembled WGS sequence"/>
</dbReference>
<evidence type="ECO:0000313" key="3">
    <source>
        <dbReference type="Proteomes" id="UP001244490"/>
    </source>
</evidence>
<proteinExistence type="predicted"/>
<dbReference type="EMBL" id="JAUUIA010001646">
    <property type="protein sequence ID" value="MDP0972080.1"/>
    <property type="molecule type" value="Genomic_DNA"/>
</dbReference>
<dbReference type="Pfam" id="PF18885">
    <property type="entry name" value="DUF5648"/>
    <property type="match status" value="1"/>
</dbReference>
<sequence length="65" mass="7509">MSYELRGFADDTSSPTPVYRVYNPRNLEHLYTSSLNEKNTLVRIGWGRFEGVTFYGKNNGDTPIY</sequence>
<reference evidence="2" key="1">
    <citation type="submission" date="2023-07" db="EMBL/GenBank/DDBJ databases">
        <authorList>
            <person name="Peng Z."/>
        </authorList>
    </citation>
    <scope>NUCLEOTIDE SEQUENCE</scope>
    <source>
        <strain evidence="2">KP219</strain>
    </source>
</reference>